<sequence>MLRDLMEPVRASFCYDDGSPEILLARIQHWNRLQIVAQRWEDADGYDRARWTPVFHLDAAGEERAAEYRRQEEEKRDAYERRKLLRGL</sequence>
<dbReference type="RefSeq" id="WP_168091515.1">
    <property type="nucleotide sequence ID" value="NZ_JAATER010000027.1"/>
</dbReference>
<dbReference type="Proteomes" id="UP001142374">
    <property type="component" value="Unassembled WGS sequence"/>
</dbReference>
<name>A0A9X2RQ96_9ACTN</name>
<dbReference type="AlphaFoldDB" id="A0A9X2RQ96"/>
<proteinExistence type="predicted"/>
<organism evidence="1 2">
    <name type="scientific">Streptomyces telluris</name>
    <dbReference type="NCBI Taxonomy" id="2720021"/>
    <lineage>
        <taxon>Bacteria</taxon>
        <taxon>Bacillati</taxon>
        <taxon>Actinomycetota</taxon>
        <taxon>Actinomycetes</taxon>
        <taxon>Kitasatosporales</taxon>
        <taxon>Streptomycetaceae</taxon>
        <taxon>Streptomyces</taxon>
    </lineage>
</organism>
<protein>
    <submittedName>
        <fullName evidence="1">Uncharacterized protein</fullName>
    </submittedName>
</protein>
<reference evidence="1" key="1">
    <citation type="submission" date="2022-06" db="EMBL/GenBank/DDBJ databases">
        <title>WGS of actinobacteria.</title>
        <authorList>
            <person name="Thawai C."/>
        </authorList>
    </citation>
    <scope>NUCLEOTIDE SEQUENCE</scope>
    <source>
        <strain evidence="1">AA8</strain>
    </source>
</reference>
<evidence type="ECO:0000313" key="2">
    <source>
        <dbReference type="Proteomes" id="UP001142374"/>
    </source>
</evidence>
<gene>
    <name evidence="1" type="ORF">NQU55_20150</name>
</gene>
<dbReference type="EMBL" id="JANIID010000018">
    <property type="protein sequence ID" value="MCQ8772065.1"/>
    <property type="molecule type" value="Genomic_DNA"/>
</dbReference>
<evidence type="ECO:0000313" key="1">
    <source>
        <dbReference type="EMBL" id="MCQ8772065.1"/>
    </source>
</evidence>
<comment type="caution">
    <text evidence="1">The sequence shown here is derived from an EMBL/GenBank/DDBJ whole genome shotgun (WGS) entry which is preliminary data.</text>
</comment>
<accession>A0A9X2RQ96</accession>
<keyword evidence="2" id="KW-1185">Reference proteome</keyword>